<evidence type="ECO:0000259" key="1">
    <source>
        <dbReference type="Pfam" id="PF13480"/>
    </source>
</evidence>
<dbReference type="GO" id="GO:0016746">
    <property type="term" value="F:acyltransferase activity"/>
    <property type="evidence" value="ECO:0007669"/>
    <property type="project" value="UniProtKB-KW"/>
</dbReference>
<dbReference type="EMBL" id="JAYXHS010000005">
    <property type="protein sequence ID" value="MEC5388202.1"/>
    <property type="molecule type" value="Genomic_DNA"/>
</dbReference>
<dbReference type="InterPro" id="IPR016181">
    <property type="entry name" value="Acyl_CoA_acyltransferase"/>
</dbReference>
<dbReference type="Proteomes" id="UP001331561">
    <property type="component" value="Unassembled WGS sequence"/>
</dbReference>
<dbReference type="Gene3D" id="3.40.630.30">
    <property type="match status" value="1"/>
</dbReference>
<dbReference type="InterPro" id="IPR038740">
    <property type="entry name" value="BioF2-like_GNAT_dom"/>
</dbReference>
<gene>
    <name evidence="2" type="ORF">VVD49_20880</name>
</gene>
<dbReference type="EC" id="2.3.1.-" evidence="2"/>
<dbReference type="SUPFAM" id="SSF55729">
    <property type="entry name" value="Acyl-CoA N-acyltransferases (Nat)"/>
    <property type="match status" value="1"/>
</dbReference>
<accession>A0ABU6K8J5</accession>
<dbReference type="InterPro" id="IPR050644">
    <property type="entry name" value="PG_Glycine_Bridge_Synth"/>
</dbReference>
<comment type="caution">
    <text evidence="2">The sequence shown here is derived from an EMBL/GenBank/DDBJ whole genome shotgun (WGS) entry which is preliminary data.</text>
</comment>
<sequence>MTHPGKFSVARFDATRDSEGWDALCRTAPMATFLHTRAFLSYHGDRFADESRVVRDERNQIIAVFPAARAGQSDVVTSHPGATYGGLVHAGNLLGTDALQALASIARDYRQAGFSCLRYKLTPHIYHRWPAEDDQYALWRLGATCYRCDLSSTIDVATRREPSSRRRRALRSAQSAGITVIDGTANLEAFWPVLVGNLADRHEAKPVHSLEEMQLLMARFPEEIGLLSARIDGKTEAGILLFNAPNVCHAQYIACSTVGREHNALDALFEAAIQQTRTLDRRYFDFGISNENEGRHLNTGLYTFKSEFGGGGSVHRFYELALDDAFQARCDAILSA</sequence>
<reference evidence="2 3" key="1">
    <citation type="submission" date="2024-01" db="EMBL/GenBank/DDBJ databases">
        <title>Uliginosibacterium soil sp. nov.</title>
        <authorList>
            <person name="Lv Y."/>
        </authorList>
    </citation>
    <scope>NUCLEOTIDE SEQUENCE [LARGE SCALE GENOMIC DNA]</scope>
    <source>
        <strain evidence="2 3">H3</strain>
    </source>
</reference>
<name>A0ABU6K8J5_9RHOO</name>
<dbReference type="RefSeq" id="WP_327601177.1">
    <property type="nucleotide sequence ID" value="NZ_JAYXHS010000005.1"/>
</dbReference>
<keyword evidence="2" id="KW-0012">Acyltransferase</keyword>
<evidence type="ECO:0000313" key="3">
    <source>
        <dbReference type="Proteomes" id="UP001331561"/>
    </source>
</evidence>
<keyword evidence="2" id="KW-0808">Transferase</keyword>
<dbReference type="Pfam" id="PF13480">
    <property type="entry name" value="Acetyltransf_6"/>
    <property type="match status" value="1"/>
</dbReference>
<dbReference type="PANTHER" id="PTHR36174">
    <property type="entry name" value="LIPID II:GLYCINE GLYCYLTRANSFERASE"/>
    <property type="match status" value="1"/>
</dbReference>
<dbReference type="PANTHER" id="PTHR36174:SF1">
    <property type="entry name" value="LIPID II:GLYCINE GLYCYLTRANSFERASE"/>
    <property type="match status" value="1"/>
</dbReference>
<keyword evidence="3" id="KW-1185">Reference proteome</keyword>
<organism evidence="2 3">
    <name type="scientific">Uliginosibacterium silvisoli</name>
    <dbReference type="NCBI Taxonomy" id="3114758"/>
    <lineage>
        <taxon>Bacteria</taxon>
        <taxon>Pseudomonadati</taxon>
        <taxon>Pseudomonadota</taxon>
        <taxon>Betaproteobacteria</taxon>
        <taxon>Rhodocyclales</taxon>
        <taxon>Zoogloeaceae</taxon>
        <taxon>Uliginosibacterium</taxon>
    </lineage>
</organism>
<protein>
    <submittedName>
        <fullName evidence="2">GNAT family N-acetyltransferase</fullName>
        <ecNumber evidence="2">2.3.1.-</ecNumber>
    </submittedName>
</protein>
<proteinExistence type="predicted"/>
<evidence type="ECO:0000313" key="2">
    <source>
        <dbReference type="EMBL" id="MEC5388202.1"/>
    </source>
</evidence>
<feature type="domain" description="BioF2-like acetyltransferase" evidence="1">
    <location>
        <begin position="164"/>
        <end position="292"/>
    </location>
</feature>